<dbReference type="RefSeq" id="WP_013916899.1">
    <property type="nucleotide sequence ID" value="NC_015690.1"/>
</dbReference>
<keyword evidence="1" id="KW-0813">Transport</keyword>
<evidence type="ECO:0000256" key="4">
    <source>
        <dbReference type="SAM" id="MobiDB-lite"/>
    </source>
</evidence>
<dbReference type="KEGG" id="pms:KNP414_03182"/>
<gene>
    <name evidence="6" type="ordered locus">KNP414_03182</name>
</gene>
<evidence type="ECO:0000256" key="3">
    <source>
        <dbReference type="ARBA" id="ARBA00022840"/>
    </source>
</evidence>
<keyword evidence="2" id="KW-0547">Nucleotide-binding</keyword>
<evidence type="ECO:0000259" key="5">
    <source>
        <dbReference type="PROSITE" id="PS50893"/>
    </source>
</evidence>
<evidence type="ECO:0000313" key="6">
    <source>
        <dbReference type="EMBL" id="AEI41740.1"/>
    </source>
</evidence>
<dbReference type="Proteomes" id="UP000006620">
    <property type="component" value="Chromosome"/>
</dbReference>
<dbReference type="Gene3D" id="3.40.50.300">
    <property type="entry name" value="P-loop containing nucleotide triphosphate hydrolases"/>
    <property type="match status" value="1"/>
</dbReference>
<proteinExistence type="predicted"/>
<dbReference type="SUPFAM" id="SSF52540">
    <property type="entry name" value="P-loop containing nucleoside triphosphate hydrolases"/>
    <property type="match status" value="1"/>
</dbReference>
<dbReference type="InterPro" id="IPR050166">
    <property type="entry name" value="ABC_transporter_ATP-bind"/>
</dbReference>
<reference evidence="6 7" key="2">
    <citation type="journal article" date="2013" name="Genome Announc.">
        <title>Genome Sequence of Growth-Improving Paenibacillus mucilaginosus Strain KNP414.</title>
        <authorList>
            <person name="Lu J.J."/>
            <person name="Wang J.F."/>
            <person name="Hu X.F."/>
        </authorList>
    </citation>
    <scope>NUCLEOTIDE SEQUENCE [LARGE SCALE GENOMIC DNA]</scope>
    <source>
        <strain evidence="6 7">KNP414</strain>
    </source>
</reference>
<reference evidence="7" key="1">
    <citation type="submission" date="2011-06" db="EMBL/GenBank/DDBJ databases">
        <title>Complete genome sequence of Paenibacillus mucilaginosus KNP414.</title>
        <authorList>
            <person name="Wang J."/>
            <person name="Hu S."/>
            <person name="Hu X."/>
            <person name="Zhang B."/>
            <person name="Dong D."/>
            <person name="Zhang S."/>
            <person name="Zhao K."/>
            <person name="Wu D."/>
        </authorList>
    </citation>
    <scope>NUCLEOTIDE SEQUENCE [LARGE SCALE GENOMIC DNA]</scope>
    <source>
        <strain evidence="7">KNP414</strain>
    </source>
</reference>
<dbReference type="EMBL" id="CP002869">
    <property type="protein sequence ID" value="AEI41740.1"/>
    <property type="molecule type" value="Genomic_DNA"/>
</dbReference>
<name>F8FD80_PAEMK</name>
<evidence type="ECO:0000256" key="2">
    <source>
        <dbReference type="ARBA" id="ARBA00022741"/>
    </source>
</evidence>
<dbReference type="InterPro" id="IPR017871">
    <property type="entry name" value="ABC_transporter-like_CS"/>
</dbReference>
<evidence type="ECO:0000256" key="1">
    <source>
        <dbReference type="ARBA" id="ARBA00022448"/>
    </source>
</evidence>
<dbReference type="PROSITE" id="PS50893">
    <property type="entry name" value="ABC_TRANSPORTER_2"/>
    <property type="match status" value="1"/>
</dbReference>
<dbReference type="HOGENOM" id="CLU_000604_1_22_9"/>
<dbReference type="GO" id="GO:0016887">
    <property type="term" value="F:ATP hydrolysis activity"/>
    <property type="evidence" value="ECO:0007669"/>
    <property type="project" value="InterPro"/>
</dbReference>
<keyword evidence="3" id="KW-0067">ATP-binding</keyword>
<dbReference type="PATRIC" id="fig|1036673.3.peg.2922"/>
<protein>
    <submittedName>
        <fullName evidence="6">ABC transporter related protein</fullName>
    </submittedName>
</protein>
<organism evidence="6 7">
    <name type="scientific">Paenibacillus mucilaginosus (strain KNP414)</name>
    <dbReference type="NCBI Taxonomy" id="1036673"/>
    <lineage>
        <taxon>Bacteria</taxon>
        <taxon>Bacillati</taxon>
        <taxon>Bacillota</taxon>
        <taxon>Bacilli</taxon>
        <taxon>Bacillales</taxon>
        <taxon>Paenibacillaceae</taxon>
        <taxon>Paenibacillus</taxon>
    </lineage>
</organism>
<dbReference type="PANTHER" id="PTHR42788:SF13">
    <property type="entry name" value="ALIPHATIC SULFONATES IMPORT ATP-BINDING PROTEIN SSUB"/>
    <property type="match status" value="1"/>
</dbReference>
<evidence type="ECO:0000313" key="7">
    <source>
        <dbReference type="Proteomes" id="UP000006620"/>
    </source>
</evidence>
<accession>F8FD80</accession>
<dbReference type="CDD" id="cd03293">
    <property type="entry name" value="ABC_NrtD_SsuB_transporters"/>
    <property type="match status" value="1"/>
</dbReference>
<dbReference type="AlphaFoldDB" id="F8FD80"/>
<dbReference type="PANTHER" id="PTHR42788">
    <property type="entry name" value="TAURINE IMPORT ATP-BINDING PROTEIN-RELATED"/>
    <property type="match status" value="1"/>
</dbReference>
<dbReference type="SMART" id="SM00382">
    <property type="entry name" value="AAA"/>
    <property type="match status" value="1"/>
</dbReference>
<feature type="compositionally biased region" description="Low complexity" evidence="4">
    <location>
        <begin position="259"/>
        <end position="270"/>
    </location>
</feature>
<dbReference type="InterPro" id="IPR027417">
    <property type="entry name" value="P-loop_NTPase"/>
</dbReference>
<dbReference type="PROSITE" id="PS00211">
    <property type="entry name" value="ABC_TRANSPORTER_1"/>
    <property type="match status" value="1"/>
</dbReference>
<dbReference type="InterPro" id="IPR003439">
    <property type="entry name" value="ABC_transporter-like_ATP-bd"/>
</dbReference>
<sequence>MQVDVGRVTHGYGGAGGHPFTEVLRDVSFGIREGEFLCLLGPSGCGKSTLLKLIAGMERPRAGTIEAGGRPVKGTSPERGFIFQDYALFPWLTVRQNIAFGLQMQGVRGMAQTETVSRYLALFRLEESADFYPKQLSGGMRQRVAIARSLCLKPRLLLMDEPFAALDAMLRHKLQDDLLEIWSRERITFVLVTHDVEEAVYLADRIVLLTPRPGRVQGIVPVGLPRPRRRESGEFAAVRADILARLQGQGRPGAGGRAAEGPASAAVIHS</sequence>
<dbReference type="GO" id="GO:0005524">
    <property type="term" value="F:ATP binding"/>
    <property type="evidence" value="ECO:0007669"/>
    <property type="project" value="UniProtKB-KW"/>
</dbReference>
<feature type="domain" description="ABC transporter" evidence="5">
    <location>
        <begin position="3"/>
        <end position="236"/>
    </location>
</feature>
<dbReference type="InterPro" id="IPR003593">
    <property type="entry name" value="AAA+_ATPase"/>
</dbReference>
<dbReference type="Pfam" id="PF00005">
    <property type="entry name" value="ABC_tran"/>
    <property type="match status" value="1"/>
</dbReference>
<feature type="region of interest" description="Disordered" evidence="4">
    <location>
        <begin position="248"/>
        <end position="270"/>
    </location>
</feature>